<dbReference type="SUPFAM" id="SSF51338">
    <property type="entry name" value="Composite domain of metallo-dependent hydrolases"/>
    <property type="match status" value="1"/>
</dbReference>
<sequence length="125" mass="13726">MPTSNPNDCGLDDDVHSNATSSCRFDESTSHSNANTGHAWSMAKEGDAEKNIIQRGSIMTDGGRICQMPTFAGAEAVEREKETGSIEIGKKANFIAVSEDLSMDNLDKARILRTWFEGEIVYEEH</sequence>
<evidence type="ECO:0000259" key="2">
    <source>
        <dbReference type="Pfam" id="PF01979"/>
    </source>
</evidence>
<protein>
    <recommendedName>
        <fullName evidence="2">Amidohydrolase-related domain-containing protein</fullName>
    </recommendedName>
</protein>
<evidence type="ECO:0000256" key="1">
    <source>
        <dbReference type="SAM" id="MobiDB-lite"/>
    </source>
</evidence>
<reference evidence="3 4" key="1">
    <citation type="submission" date="2015-01" db="EMBL/GenBank/DDBJ databases">
        <title>The Genome Sequence of Exophiala sideris CBS121828.</title>
        <authorList>
            <consortium name="The Broad Institute Genomics Platform"/>
            <person name="Cuomo C."/>
            <person name="de Hoog S."/>
            <person name="Gorbushina A."/>
            <person name="Stielow B."/>
            <person name="Teixiera M."/>
            <person name="Abouelleil A."/>
            <person name="Chapman S.B."/>
            <person name="Priest M."/>
            <person name="Young S.K."/>
            <person name="Wortman J."/>
            <person name="Nusbaum C."/>
            <person name="Birren B."/>
        </authorList>
    </citation>
    <scope>NUCLEOTIDE SEQUENCE [LARGE SCALE GENOMIC DNA]</scope>
    <source>
        <strain evidence="3 4">CBS 121828</strain>
    </source>
</reference>
<accession>A0A0D1X8V3</accession>
<dbReference type="STRING" id="1016849.A0A0D1X8V3"/>
<evidence type="ECO:0000313" key="3">
    <source>
        <dbReference type="EMBL" id="KIV84256.1"/>
    </source>
</evidence>
<dbReference type="Pfam" id="PF01979">
    <property type="entry name" value="Amidohydro_1"/>
    <property type="match status" value="1"/>
</dbReference>
<name>A0A0D1X8V3_9EURO</name>
<feature type="domain" description="Amidohydrolase-related" evidence="2">
    <location>
        <begin position="64"/>
        <end position="121"/>
    </location>
</feature>
<dbReference type="InterPro" id="IPR006680">
    <property type="entry name" value="Amidohydro-rel"/>
</dbReference>
<evidence type="ECO:0000313" key="4">
    <source>
        <dbReference type="Proteomes" id="UP000053599"/>
    </source>
</evidence>
<dbReference type="AlphaFoldDB" id="A0A0D1X8V3"/>
<dbReference type="Proteomes" id="UP000053599">
    <property type="component" value="Unassembled WGS sequence"/>
</dbReference>
<dbReference type="Gene3D" id="2.30.40.10">
    <property type="entry name" value="Urease, subunit C, domain 1"/>
    <property type="match status" value="1"/>
</dbReference>
<feature type="region of interest" description="Disordered" evidence="1">
    <location>
        <begin position="1"/>
        <end position="47"/>
    </location>
</feature>
<organism evidence="3 4">
    <name type="scientific">Exophiala sideris</name>
    <dbReference type="NCBI Taxonomy" id="1016849"/>
    <lineage>
        <taxon>Eukaryota</taxon>
        <taxon>Fungi</taxon>
        <taxon>Dikarya</taxon>
        <taxon>Ascomycota</taxon>
        <taxon>Pezizomycotina</taxon>
        <taxon>Eurotiomycetes</taxon>
        <taxon>Chaetothyriomycetidae</taxon>
        <taxon>Chaetothyriales</taxon>
        <taxon>Herpotrichiellaceae</taxon>
        <taxon>Exophiala</taxon>
    </lineage>
</organism>
<dbReference type="InterPro" id="IPR011059">
    <property type="entry name" value="Metal-dep_hydrolase_composite"/>
</dbReference>
<dbReference type="OrthoDB" id="194468at2759"/>
<proteinExistence type="predicted"/>
<gene>
    <name evidence="3" type="ORF">PV11_00046</name>
</gene>
<dbReference type="GO" id="GO:0016810">
    <property type="term" value="F:hydrolase activity, acting on carbon-nitrogen (but not peptide) bonds"/>
    <property type="evidence" value="ECO:0007669"/>
    <property type="project" value="InterPro"/>
</dbReference>
<dbReference type="HOGENOM" id="CLU_1992664_0_0_1"/>
<dbReference type="EMBL" id="KN846951">
    <property type="protein sequence ID" value="KIV84256.1"/>
    <property type="molecule type" value="Genomic_DNA"/>
</dbReference>